<name>A0A2T0QXH4_9ACTN</name>
<protein>
    <submittedName>
        <fullName evidence="3">Aspartyl-tRNA(Asn)/glutamyl-tRNA(Gln) amidotransferase subunit A</fullName>
    </submittedName>
</protein>
<evidence type="ECO:0000313" key="4">
    <source>
        <dbReference type="Proteomes" id="UP000238083"/>
    </source>
</evidence>
<comment type="similarity">
    <text evidence="1">Belongs to the amidase family.</text>
</comment>
<dbReference type="InterPro" id="IPR036928">
    <property type="entry name" value="AS_sf"/>
</dbReference>
<dbReference type="PANTHER" id="PTHR11895">
    <property type="entry name" value="TRANSAMIDASE"/>
    <property type="match status" value="1"/>
</dbReference>
<dbReference type="InterPro" id="IPR020556">
    <property type="entry name" value="Amidase_CS"/>
</dbReference>
<keyword evidence="3" id="KW-0808">Transferase</keyword>
<dbReference type="SUPFAM" id="SSF75304">
    <property type="entry name" value="Amidase signature (AS) enzymes"/>
    <property type="match status" value="1"/>
</dbReference>
<dbReference type="RefSeq" id="WP_106214907.1">
    <property type="nucleotide sequence ID" value="NZ_PVZF01000015.1"/>
</dbReference>
<dbReference type="Gene3D" id="3.90.1300.10">
    <property type="entry name" value="Amidase signature (AS) domain"/>
    <property type="match status" value="1"/>
</dbReference>
<reference evidence="3 4" key="1">
    <citation type="submission" date="2018-03" db="EMBL/GenBank/DDBJ databases">
        <title>Genomic Encyclopedia of Archaeal and Bacterial Type Strains, Phase II (KMG-II): from individual species to whole genera.</title>
        <authorList>
            <person name="Goeker M."/>
        </authorList>
    </citation>
    <scope>NUCLEOTIDE SEQUENCE [LARGE SCALE GENOMIC DNA]</scope>
    <source>
        <strain evidence="3 4">DSM 19711</strain>
    </source>
</reference>
<comment type="caution">
    <text evidence="3">The sequence shown here is derived from an EMBL/GenBank/DDBJ whole genome shotgun (WGS) entry which is preliminary data.</text>
</comment>
<proteinExistence type="inferred from homology"/>
<dbReference type="Proteomes" id="UP000238083">
    <property type="component" value="Unassembled WGS sequence"/>
</dbReference>
<evidence type="ECO:0000313" key="3">
    <source>
        <dbReference type="EMBL" id="PRY10742.1"/>
    </source>
</evidence>
<accession>A0A2T0QXH4</accession>
<dbReference type="PROSITE" id="PS00571">
    <property type="entry name" value="AMIDASES"/>
    <property type="match status" value="1"/>
</dbReference>
<gene>
    <name evidence="3" type="ORF">CLV37_1156</name>
</gene>
<dbReference type="OrthoDB" id="182039at2"/>
<dbReference type="AlphaFoldDB" id="A0A2T0QXH4"/>
<dbReference type="InterPro" id="IPR000120">
    <property type="entry name" value="Amidase"/>
</dbReference>
<evidence type="ECO:0000256" key="1">
    <source>
        <dbReference type="ARBA" id="ARBA00009199"/>
    </source>
</evidence>
<evidence type="ECO:0000259" key="2">
    <source>
        <dbReference type="Pfam" id="PF01425"/>
    </source>
</evidence>
<dbReference type="GO" id="GO:0016740">
    <property type="term" value="F:transferase activity"/>
    <property type="evidence" value="ECO:0007669"/>
    <property type="project" value="UniProtKB-KW"/>
</dbReference>
<dbReference type="InterPro" id="IPR023631">
    <property type="entry name" value="Amidase_dom"/>
</dbReference>
<organism evidence="3 4">
    <name type="scientific">Kineococcus rhizosphaerae</name>
    <dbReference type="NCBI Taxonomy" id="559628"/>
    <lineage>
        <taxon>Bacteria</taxon>
        <taxon>Bacillati</taxon>
        <taxon>Actinomycetota</taxon>
        <taxon>Actinomycetes</taxon>
        <taxon>Kineosporiales</taxon>
        <taxon>Kineosporiaceae</taxon>
        <taxon>Kineococcus</taxon>
    </lineage>
</organism>
<dbReference type="PANTHER" id="PTHR11895:SF7">
    <property type="entry name" value="GLUTAMYL-TRNA(GLN) AMIDOTRANSFERASE SUBUNIT A, MITOCHONDRIAL"/>
    <property type="match status" value="1"/>
</dbReference>
<keyword evidence="4" id="KW-1185">Reference proteome</keyword>
<dbReference type="Pfam" id="PF01425">
    <property type="entry name" value="Amidase"/>
    <property type="match status" value="1"/>
</dbReference>
<sequence length="482" mass="50882">MNDGPNDTTDLFFRDATDLAHLIRTGQTTSAQVVQAHLDRIAALDPAINAIVTLNEHALDEARAADAALRRARATGGGPGPEIGPLHGVPFTVKDSIDTAGVLTQRGSPIFAGRTPQTDATAVARMKAAGAILLAKTNLPEFSYSTESDNLLSGRTNNPWNLERTPGGSSGGESAAIAAGMSPIGLGTDLAISVRGPAAQTGIVALKPTHGRVPMTGVWPRVPRRDWHVGPMARTVRDLALAYSILEGPDGSDGFATTPRGVDTGVGPAPQRRLRVGWFTDSGLGPVDPQVARTVQRAAEALRGAGVDVEEVTIPALQENNPLALFNAQHVMELKPAMAEATAGHEDEMFTMSTTMLSIPDTSMADYLAAEQGFERIRDGYAEFFSRFDALLLPVLPTFAHEHGAGELTIDGQVVDATHVQTFTVQFNITGMPALSMRFGTSTDGLPIGVQVAGPWHAESTVLHVASVLESLSPVKDQHPDL</sequence>
<dbReference type="EMBL" id="PVZF01000015">
    <property type="protein sequence ID" value="PRY10742.1"/>
    <property type="molecule type" value="Genomic_DNA"/>
</dbReference>
<feature type="domain" description="Amidase" evidence="2">
    <location>
        <begin position="33"/>
        <end position="463"/>
    </location>
</feature>